<dbReference type="EMBL" id="VFPN01000003">
    <property type="protein sequence ID" value="TQM61324.1"/>
    <property type="molecule type" value="Genomic_DNA"/>
</dbReference>
<proteinExistence type="predicted"/>
<comment type="caution">
    <text evidence="2">The sequence shown here is derived from an EMBL/GenBank/DDBJ whole genome shotgun (WGS) entry which is preliminary data.</text>
</comment>
<reference evidence="2 3" key="1">
    <citation type="submission" date="2019-06" db="EMBL/GenBank/DDBJ databases">
        <title>Sequencing the genomes of 1000 actinobacteria strains.</title>
        <authorList>
            <person name="Klenk H.-P."/>
        </authorList>
    </citation>
    <scope>NUCLEOTIDE SEQUENCE [LARGE SCALE GENOMIC DNA]</scope>
    <source>
        <strain evidence="2 3">DSM 18031</strain>
    </source>
</reference>
<evidence type="ECO:0000313" key="3">
    <source>
        <dbReference type="Proteomes" id="UP000318331"/>
    </source>
</evidence>
<evidence type="ECO:0000259" key="1">
    <source>
        <dbReference type="Pfam" id="PF08937"/>
    </source>
</evidence>
<accession>A0A543HST6</accession>
<dbReference type="Proteomes" id="UP000318331">
    <property type="component" value="Unassembled WGS sequence"/>
</dbReference>
<sequence length="167" mass="17707">MVIDVQVATGGMSGDTCTLVITITDPQEEHMSDPRAFVSFDFDNNAVEKILFAGQAKTDSPTPFTIEDWSSKSDLPQNEWEALIETKMSRTHMCIVLVGESMASATGVAKEIAMAKANNVPVFGVYVGGAGTSSTLPTGLARSRTIAWTWAGIAAAVTQMMGEGKNA</sequence>
<dbReference type="AlphaFoldDB" id="A0A543HST6"/>
<feature type="domain" description="Thoeris protein ThsB TIR-like" evidence="1">
    <location>
        <begin position="37"/>
        <end position="129"/>
    </location>
</feature>
<dbReference type="InterPro" id="IPR036490">
    <property type="entry name" value="ThsB_TIR-like_sf"/>
</dbReference>
<gene>
    <name evidence="2" type="ORF">FB466_2273</name>
</gene>
<dbReference type="SUPFAM" id="SSF52206">
    <property type="entry name" value="Hypothetical protein MTH538"/>
    <property type="match status" value="1"/>
</dbReference>
<dbReference type="InterPro" id="IPR015032">
    <property type="entry name" value="ThsB__TIR-like_domain"/>
</dbReference>
<name>A0A543HST6_9MICO</name>
<keyword evidence="3" id="KW-1185">Reference proteome</keyword>
<protein>
    <submittedName>
        <fullName evidence="2">TIR-like protein DUF1863</fullName>
    </submittedName>
</protein>
<evidence type="ECO:0000313" key="2">
    <source>
        <dbReference type="EMBL" id="TQM61324.1"/>
    </source>
</evidence>
<organism evidence="2 3">
    <name type="scientific">Klugiella xanthotipulae</name>
    <dbReference type="NCBI Taxonomy" id="244735"/>
    <lineage>
        <taxon>Bacteria</taxon>
        <taxon>Bacillati</taxon>
        <taxon>Actinomycetota</taxon>
        <taxon>Actinomycetes</taxon>
        <taxon>Micrococcales</taxon>
        <taxon>Microbacteriaceae</taxon>
        <taxon>Klugiella</taxon>
    </lineage>
</organism>
<dbReference type="Pfam" id="PF08937">
    <property type="entry name" value="ThsB_TIR"/>
    <property type="match status" value="1"/>
</dbReference>